<protein>
    <submittedName>
        <fullName evidence="2">Uncharacterized protein</fullName>
    </submittedName>
</protein>
<gene>
    <name evidence="2" type="ORF">EMPG_16605</name>
</gene>
<proteinExistence type="predicted"/>
<dbReference type="OrthoDB" id="10448024at2759"/>
<dbReference type="Proteomes" id="UP000053573">
    <property type="component" value="Unassembled WGS sequence"/>
</dbReference>
<sequence length="78" mass="8546">MMMTNPSPSRAPTSTRTATSFSGSTIARSKRLRKSMLPATTCSAMSGVRCPLKWRSQRYCGSRITCQRSSLIVVNSTI</sequence>
<feature type="compositionally biased region" description="Low complexity" evidence="1">
    <location>
        <begin position="1"/>
        <end position="20"/>
    </location>
</feature>
<evidence type="ECO:0000313" key="2">
    <source>
        <dbReference type="EMBL" id="KLJ07924.1"/>
    </source>
</evidence>
<evidence type="ECO:0000313" key="3">
    <source>
        <dbReference type="Proteomes" id="UP000053573"/>
    </source>
</evidence>
<evidence type="ECO:0000256" key="1">
    <source>
        <dbReference type="SAM" id="MobiDB-lite"/>
    </source>
</evidence>
<dbReference type="AlphaFoldDB" id="A0A0H1B910"/>
<keyword evidence="3" id="KW-1185">Reference proteome</keyword>
<organism evidence="2 3">
    <name type="scientific">Blastomyces silverae</name>
    <dbReference type="NCBI Taxonomy" id="2060906"/>
    <lineage>
        <taxon>Eukaryota</taxon>
        <taxon>Fungi</taxon>
        <taxon>Dikarya</taxon>
        <taxon>Ascomycota</taxon>
        <taxon>Pezizomycotina</taxon>
        <taxon>Eurotiomycetes</taxon>
        <taxon>Eurotiomycetidae</taxon>
        <taxon>Onygenales</taxon>
        <taxon>Ajellomycetaceae</taxon>
        <taxon>Blastomyces</taxon>
    </lineage>
</organism>
<accession>A0A0H1B910</accession>
<dbReference type="EMBL" id="LDEV01002720">
    <property type="protein sequence ID" value="KLJ07924.1"/>
    <property type="molecule type" value="Genomic_DNA"/>
</dbReference>
<name>A0A0H1B910_9EURO</name>
<feature type="region of interest" description="Disordered" evidence="1">
    <location>
        <begin position="1"/>
        <end position="27"/>
    </location>
</feature>
<comment type="caution">
    <text evidence="2">The sequence shown here is derived from an EMBL/GenBank/DDBJ whole genome shotgun (WGS) entry which is preliminary data.</text>
</comment>
<reference evidence="3" key="1">
    <citation type="journal article" date="2015" name="PLoS Genet.">
        <title>The dynamic genome and transcriptome of the human fungal pathogen Blastomyces and close relative Emmonsia.</title>
        <authorList>
            <person name="Munoz J.F."/>
            <person name="Gauthier G.M."/>
            <person name="Desjardins C.A."/>
            <person name="Gallo J.E."/>
            <person name="Holder J."/>
            <person name="Sullivan T.D."/>
            <person name="Marty A.J."/>
            <person name="Carmen J.C."/>
            <person name="Chen Z."/>
            <person name="Ding L."/>
            <person name="Gujja S."/>
            <person name="Magrini V."/>
            <person name="Misas E."/>
            <person name="Mitreva M."/>
            <person name="Priest M."/>
            <person name="Saif S."/>
            <person name="Whiston E.A."/>
            <person name="Young S."/>
            <person name="Zeng Q."/>
            <person name="Goldman W.E."/>
            <person name="Mardis E.R."/>
            <person name="Taylor J.W."/>
            <person name="McEwen J.G."/>
            <person name="Clay O.K."/>
            <person name="Klein B.S."/>
            <person name="Cuomo C.A."/>
        </authorList>
    </citation>
    <scope>NUCLEOTIDE SEQUENCE [LARGE SCALE GENOMIC DNA]</scope>
    <source>
        <strain evidence="3">UAMH 139</strain>
    </source>
</reference>